<keyword evidence="3" id="KW-1185">Reference proteome</keyword>
<sequence length="86" mass="9903">MYNIVSLLISATVVNVQRDLDDAGDTSMCQWLVQSDVHALFAQSQSPMRRQIRHEQKEFRHWTDSLTCSPKHGGESPPNSEILDWY</sequence>
<evidence type="ECO:0000256" key="1">
    <source>
        <dbReference type="SAM" id="MobiDB-lite"/>
    </source>
</evidence>
<evidence type="ECO:0000313" key="2">
    <source>
        <dbReference type="EMBL" id="CAH2267224.1"/>
    </source>
</evidence>
<name>A0A8S4SJ62_9NEOP</name>
<dbReference type="EMBL" id="CAKXAJ010026349">
    <property type="protein sequence ID" value="CAH2267224.1"/>
    <property type="molecule type" value="Genomic_DNA"/>
</dbReference>
<reference evidence="2" key="1">
    <citation type="submission" date="2022-03" db="EMBL/GenBank/DDBJ databases">
        <authorList>
            <person name="Lindestad O."/>
        </authorList>
    </citation>
    <scope>NUCLEOTIDE SEQUENCE</scope>
</reference>
<dbReference type="AlphaFoldDB" id="A0A8S4SJ62"/>
<feature type="region of interest" description="Disordered" evidence="1">
    <location>
        <begin position="65"/>
        <end position="86"/>
    </location>
</feature>
<accession>A0A8S4SJ62</accession>
<dbReference type="OrthoDB" id="7508695at2759"/>
<evidence type="ECO:0000313" key="3">
    <source>
        <dbReference type="Proteomes" id="UP000838756"/>
    </source>
</evidence>
<proteinExistence type="predicted"/>
<gene>
    <name evidence="2" type="primary">jg14695</name>
    <name evidence="2" type="ORF">PAEG_LOCUS25787</name>
</gene>
<comment type="caution">
    <text evidence="2">The sequence shown here is derived from an EMBL/GenBank/DDBJ whole genome shotgun (WGS) entry which is preliminary data.</text>
</comment>
<dbReference type="Proteomes" id="UP000838756">
    <property type="component" value="Unassembled WGS sequence"/>
</dbReference>
<organism evidence="2 3">
    <name type="scientific">Pararge aegeria aegeria</name>
    <dbReference type="NCBI Taxonomy" id="348720"/>
    <lineage>
        <taxon>Eukaryota</taxon>
        <taxon>Metazoa</taxon>
        <taxon>Ecdysozoa</taxon>
        <taxon>Arthropoda</taxon>
        <taxon>Hexapoda</taxon>
        <taxon>Insecta</taxon>
        <taxon>Pterygota</taxon>
        <taxon>Neoptera</taxon>
        <taxon>Endopterygota</taxon>
        <taxon>Lepidoptera</taxon>
        <taxon>Glossata</taxon>
        <taxon>Ditrysia</taxon>
        <taxon>Papilionoidea</taxon>
        <taxon>Nymphalidae</taxon>
        <taxon>Satyrinae</taxon>
        <taxon>Satyrini</taxon>
        <taxon>Parargina</taxon>
        <taxon>Pararge</taxon>
    </lineage>
</organism>
<protein>
    <submittedName>
        <fullName evidence="2">Jg14695 protein</fullName>
    </submittedName>
</protein>